<dbReference type="AlphaFoldDB" id="A0A4Y7SVB9"/>
<feature type="transmembrane region" description="Helical" evidence="1">
    <location>
        <begin position="40"/>
        <end position="58"/>
    </location>
</feature>
<evidence type="ECO:0000313" key="2">
    <source>
        <dbReference type="EMBL" id="TEB25810.1"/>
    </source>
</evidence>
<organism evidence="2 3">
    <name type="scientific">Coprinellus micaceus</name>
    <name type="common">Glistening ink-cap mushroom</name>
    <name type="synonym">Coprinus micaceus</name>
    <dbReference type="NCBI Taxonomy" id="71717"/>
    <lineage>
        <taxon>Eukaryota</taxon>
        <taxon>Fungi</taxon>
        <taxon>Dikarya</taxon>
        <taxon>Basidiomycota</taxon>
        <taxon>Agaricomycotina</taxon>
        <taxon>Agaricomycetes</taxon>
        <taxon>Agaricomycetidae</taxon>
        <taxon>Agaricales</taxon>
        <taxon>Agaricineae</taxon>
        <taxon>Psathyrellaceae</taxon>
        <taxon>Coprinellus</taxon>
    </lineage>
</organism>
<keyword evidence="3" id="KW-1185">Reference proteome</keyword>
<comment type="caution">
    <text evidence="2">The sequence shown here is derived from an EMBL/GenBank/DDBJ whole genome shotgun (WGS) entry which is preliminary data.</text>
</comment>
<gene>
    <name evidence="2" type="ORF">FA13DRAFT_1131616</name>
</gene>
<keyword evidence="1" id="KW-1133">Transmembrane helix</keyword>
<keyword evidence="1" id="KW-0472">Membrane</keyword>
<dbReference type="EMBL" id="QPFP01000053">
    <property type="protein sequence ID" value="TEB25810.1"/>
    <property type="molecule type" value="Genomic_DNA"/>
</dbReference>
<dbReference type="PROSITE" id="PS51257">
    <property type="entry name" value="PROKAR_LIPOPROTEIN"/>
    <property type="match status" value="1"/>
</dbReference>
<reference evidence="2 3" key="1">
    <citation type="journal article" date="2019" name="Nat. Ecol. Evol.">
        <title>Megaphylogeny resolves global patterns of mushroom evolution.</title>
        <authorList>
            <person name="Varga T."/>
            <person name="Krizsan K."/>
            <person name="Foldi C."/>
            <person name="Dima B."/>
            <person name="Sanchez-Garcia M."/>
            <person name="Sanchez-Ramirez S."/>
            <person name="Szollosi G.J."/>
            <person name="Szarkandi J.G."/>
            <person name="Papp V."/>
            <person name="Albert L."/>
            <person name="Andreopoulos W."/>
            <person name="Angelini C."/>
            <person name="Antonin V."/>
            <person name="Barry K.W."/>
            <person name="Bougher N.L."/>
            <person name="Buchanan P."/>
            <person name="Buyck B."/>
            <person name="Bense V."/>
            <person name="Catcheside P."/>
            <person name="Chovatia M."/>
            <person name="Cooper J."/>
            <person name="Damon W."/>
            <person name="Desjardin D."/>
            <person name="Finy P."/>
            <person name="Geml J."/>
            <person name="Haridas S."/>
            <person name="Hughes K."/>
            <person name="Justo A."/>
            <person name="Karasinski D."/>
            <person name="Kautmanova I."/>
            <person name="Kiss B."/>
            <person name="Kocsube S."/>
            <person name="Kotiranta H."/>
            <person name="LaButti K.M."/>
            <person name="Lechner B.E."/>
            <person name="Liimatainen K."/>
            <person name="Lipzen A."/>
            <person name="Lukacs Z."/>
            <person name="Mihaltcheva S."/>
            <person name="Morgado L.N."/>
            <person name="Niskanen T."/>
            <person name="Noordeloos M.E."/>
            <person name="Ohm R.A."/>
            <person name="Ortiz-Santana B."/>
            <person name="Ovrebo C."/>
            <person name="Racz N."/>
            <person name="Riley R."/>
            <person name="Savchenko A."/>
            <person name="Shiryaev A."/>
            <person name="Soop K."/>
            <person name="Spirin V."/>
            <person name="Szebenyi C."/>
            <person name="Tomsovsky M."/>
            <person name="Tulloss R.E."/>
            <person name="Uehling J."/>
            <person name="Grigoriev I.V."/>
            <person name="Vagvolgyi C."/>
            <person name="Papp T."/>
            <person name="Martin F.M."/>
            <person name="Miettinen O."/>
            <person name="Hibbett D.S."/>
            <person name="Nagy L.G."/>
        </authorList>
    </citation>
    <scope>NUCLEOTIDE SEQUENCE [LARGE SCALE GENOMIC DNA]</scope>
    <source>
        <strain evidence="2 3">FP101781</strain>
    </source>
</reference>
<accession>A0A4Y7SVB9</accession>
<name>A0A4Y7SVB9_COPMI</name>
<protein>
    <submittedName>
        <fullName evidence="2">Uncharacterized protein</fullName>
    </submittedName>
</protein>
<sequence length="125" mass="13684">MRITYYVSSILMGSCLLCVLKIRCCTGTRVGSISPNANRYLIVTLMLGSWTMLSYLTAYGRCLPICPAAGTALTGLEGASSVRDRAIQVRVGRFETLALSADVQDQGLQLSQVKFHSYSYLEYPS</sequence>
<evidence type="ECO:0000313" key="3">
    <source>
        <dbReference type="Proteomes" id="UP000298030"/>
    </source>
</evidence>
<keyword evidence="1" id="KW-0812">Transmembrane</keyword>
<dbReference type="Proteomes" id="UP000298030">
    <property type="component" value="Unassembled WGS sequence"/>
</dbReference>
<proteinExistence type="predicted"/>
<evidence type="ECO:0000256" key="1">
    <source>
        <dbReference type="SAM" id="Phobius"/>
    </source>
</evidence>